<accession>A0ABM4LI69</accession>
<name>A0ABM4LI69_EQUPR</name>
<evidence type="ECO:0000313" key="1">
    <source>
        <dbReference type="Proteomes" id="UP001652662"/>
    </source>
</evidence>
<evidence type="ECO:0000313" key="2">
    <source>
        <dbReference type="RefSeq" id="XP_070440123.1"/>
    </source>
</evidence>
<gene>
    <name evidence="2" type="primary">LOC139077237</name>
</gene>
<protein>
    <submittedName>
        <fullName evidence="2">Uncharacterized protein isoform X2</fullName>
    </submittedName>
</protein>
<dbReference type="Proteomes" id="UP001652662">
    <property type="component" value="Chromosome 19"/>
</dbReference>
<dbReference type="GeneID" id="139077237"/>
<sequence>MVRGVASSLALRFLKESATEDLEGTAPENQLAARWTGPFDVLLTTHSSVRLAGVKPWVHHSGIEVAPIPQESTPLDRQVDWPLDWQPGKTMLRSASPRLWHPRPVSQTAGSAIPSPLPILDMGPFGAASKVVLDNRTALDYLMLNKAVYAWRLSPPAAPASILLKWKPAFIKYGNEPLDTCHCRPLNPFSLGSSFPQECNDLWEENAMLVSITGDRRKR</sequence>
<reference evidence="2" key="1">
    <citation type="submission" date="2025-08" db="UniProtKB">
        <authorList>
            <consortium name="RefSeq"/>
        </authorList>
    </citation>
    <scope>IDENTIFICATION</scope>
    <source>
        <tissue evidence="2">Blood</tissue>
    </source>
</reference>
<proteinExistence type="predicted"/>
<keyword evidence="1" id="KW-1185">Reference proteome</keyword>
<dbReference type="RefSeq" id="XP_070440123.1">
    <property type="nucleotide sequence ID" value="XM_070584022.1"/>
</dbReference>
<dbReference type="Gene3D" id="2.30.30.850">
    <property type="match status" value="1"/>
</dbReference>
<organism evidence="1 2">
    <name type="scientific">Equus przewalskii</name>
    <name type="common">Przewalski's horse</name>
    <name type="synonym">Equus caballus przewalskii</name>
    <dbReference type="NCBI Taxonomy" id="9798"/>
    <lineage>
        <taxon>Eukaryota</taxon>
        <taxon>Metazoa</taxon>
        <taxon>Chordata</taxon>
        <taxon>Craniata</taxon>
        <taxon>Vertebrata</taxon>
        <taxon>Euteleostomi</taxon>
        <taxon>Mammalia</taxon>
        <taxon>Eutheria</taxon>
        <taxon>Laurasiatheria</taxon>
        <taxon>Perissodactyla</taxon>
        <taxon>Equidae</taxon>
        <taxon>Equus</taxon>
    </lineage>
</organism>